<gene>
    <name evidence="7" type="ORF">PQR57_43100</name>
</gene>
<reference evidence="7 8" key="1">
    <citation type="journal article" date="2024" name="Chem. Sci.">
        <title>Discovery of megapolipeptins by genome mining of a Burkholderiales bacteria collection.</title>
        <authorList>
            <person name="Paulo B.S."/>
            <person name="Recchia M.J.J."/>
            <person name="Lee S."/>
            <person name="Fergusson C.H."/>
            <person name="Romanowski S.B."/>
            <person name="Hernandez A."/>
            <person name="Krull N."/>
            <person name="Liu D.Y."/>
            <person name="Cavanagh H."/>
            <person name="Bos A."/>
            <person name="Gray C.A."/>
            <person name="Murphy B.T."/>
            <person name="Linington R.G."/>
            <person name="Eustaquio A.S."/>
        </authorList>
    </citation>
    <scope>NUCLEOTIDE SEQUENCE [LARGE SCALE GENOMIC DNA]</scope>
    <source>
        <strain evidence="7 8">RL17-350-BIC-A</strain>
    </source>
</reference>
<evidence type="ECO:0000259" key="6">
    <source>
        <dbReference type="PROSITE" id="PS50937"/>
    </source>
</evidence>
<dbReference type="PANTHER" id="PTHR30204">
    <property type="entry name" value="REDOX-CYCLING DRUG-SENSING TRANSCRIPTIONAL ACTIVATOR SOXR"/>
    <property type="match status" value="1"/>
</dbReference>
<organism evidence="7 8">
    <name type="scientific">Paraburkholderia dipogonis</name>
    <dbReference type="NCBI Taxonomy" id="1211383"/>
    <lineage>
        <taxon>Bacteria</taxon>
        <taxon>Pseudomonadati</taxon>
        <taxon>Pseudomonadota</taxon>
        <taxon>Betaproteobacteria</taxon>
        <taxon>Burkholderiales</taxon>
        <taxon>Burkholderiaceae</taxon>
        <taxon>Paraburkholderia</taxon>
    </lineage>
</organism>
<keyword evidence="5" id="KW-0175">Coiled coil</keyword>
<dbReference type="InterPro" id="IPR009061">
    <property type="entry name" value="DNA-bd_dom_put_sf"/>
</dbReference>
<dbReference type="EMBL" id="JAQQEZ010000067">
    <property type="protein sequence ID" value="MFM0007707.1"/>
    <property type="molecule type" value="Genomic_DNA"/>
</dbReference>
<dbReference type="SMART" id="SM00422">
    <property type="entry name" value="HTH_MERR"/>
    <property type="match status" value="1"/>
</dbReference>
<dbReference type="Gene3D" id="1.10.1660.10">
    <property type="match status" value="1"/>
</dbReference>
<dbReference type="PRINTS" id="PR00040">
    <property type="entry name" value="HTHMERR"/>
</dbReference>
<keyword evidence="3" id="KW-0238">DNA-binding</keyword>
<evidence type="ECO:0000256" key="2">
    <source>
        <dbReference type="ARBA" id="ARBA00023015"/>
    </source>
</evidence>
<protein>
    <submittedName>
        <fullName evidence="7">Helix-turn-helix domain-containing protein</fullName>
    </submittedName>
</protein>
<dbReference type="SUPFAM" id="SSF46955">
    <property type="entry name" value="Putative DNA-binding domain"/>
    <property type="match status" value="1"/>
</dbReference>
<evidence type="ECO:0000313" key="8">
    <source>
        <dbReference type="Proteomes" id="UP001629230"/>
    </source>
</evidence>
<dbReference type="PANTHER" id="PTHR30204:SF69">
    <property type="entry name" value="MERR-FAMILY TRANSCRIPTIONAL REGULATOR"/>
    <property type="match status" value="1"/>
</dbReference>
<dbReference type="InterPro" id="IPR000551">
    <property type="entry name" value="MerR-type_HTH_dom"/>
</dbReference>
<keyword evidence="2" id="KW-0805">Transcription regulation</keyword>
<dbReference type="RefSeq" id="WP_408182438.1">
    <property type="nucleotide sequence ID" value="NZ_JAQQEZ010000067.1"/>
</dbReference>
<keyword evidence="4" id="KW-0804">Transcription</keyword>
<keyword evidence="8" id="KW-1185">Reference proteome</keyword>
<proteinExistence type="predicted"/>
<keyword evidence="1" id="KW-0678">Repressor</keyword>
<dbReference type="PROSITE" id="PS50937">
    <property type="entry name" value="HTH_MERR_2"/>
    <property type="match status" value="1"/>
</dbReference>
<dbReference type="CDD" id="cd04785">
    <property type="entry name" value="HTH_CadR-PbrR-like"/>
    <property type="match status" value="1"/>
</dbReference>
<evidence type="ECO:0000256" key="3">
    <source>
        <dbReference type="ARBA" id="ARBA00023125"/>
    </source>
</evidence>
<evidence type="ECO:0000313" key="7">
    <source>
        <dbReference type="EMBL" id="MFM0007707.1"/>
    </source>
</evidence>
<feature type="coiled-coil region" evidence="5">
    <location>
        <begin position="85"/>
        <end position="112"/>
    </location>
</feature>
<evidence type="ECO:0000256" key="4">
    <source>
        <dbReference type="ARBA" id="ARBA00023163"/>
    </source>
</evidence>
<dbReference type="InterPro" id="IPR047057">
    <property type="entry name" value="MerR_fam"/>
</dbReference>
<sequence length="131" mass="14560">MDDANLTIGQLARATGTKVETFRFYEETGLLPAPARTEANYRAYSEAHLRPLSFIRRARDLGFSLEQVRELLQLADDRGRIDAIASAHRAEIERKICDLKALKAELDSLIDQCSCGAVAECRIIDALSPIP</sequence>
<name>A0ABW9B4R1_9BURK</name>
<accession>A0ABW9B4R1</accession>
<dbReference type="Pfam" id="PF13411">
    <property type="entry name" value="MerR_1"/>
    <property type="match status" value="1"/>
</dbReference>
<evidence type="ECO:0000256" key="1">
    <source>
        <dbReference type="ARBA" id="ARBA00022491"/>
    </source>
</evidence>
<comment type="caution">
    <text evidence="7">The sequence shown here is derived from an EMBL/GenBank/DDBJ whole genome shotgun (WGS) entry which is preliminary data.</text>
</comment>
<feature type="domain" description="HTH merR-type" evidence="6">
    <location>
        <begin position="5"/>
        <end position="74"/>
    </location>
</feature>
<evidence type="ECO:0000256" key="5">
    <source>
        <dbReference type="SAM" id="Coils"/>
    </source>
</evidence>
<dbReference type="Proteomes" id="UP001629230">
    <property type="component" value="Unassembled WGS sequence"/>
</dbReference>